<keyword evidence="1" id="KW-0238">DNA-binding</keyword>
<dbReference type="InterPro" id="IPR010982">
    <property type="entry name" value="Lambda_DNA-bd_dom_sf"/>
</dbReference>
<dbReference type="InterPro" id="IPR050807">
    <property type="entry name" value="TransReg_Diox_bact_type"/>
</dbReference>
<accession>A0A6J4V7W8</accession>
<dbReference type="EMBL" id="CADCWN010000157">
    <property type="protein sequence ID" value="CAA9571138.1"/>
    <property type="molecule type" value="Genomic_DNA"/>
</dbReference>
<name>A0A6J4V7W8_9BACT</name>
<sequence>MAQVETLQHTVARNVRQYRRARGMTLDALANAAEISRRMLILIERGATNPSIATLDRLGQALGVGFPAIVGLPAPLGEAQIIAPEAMPVVWRGTHPDSAARLAVALAPRGDVEMWEWRLTAGETFAAKAEPPGTQKLLVVLAGILTLQIDETVLRVPTEHAARLPGDRPHSYENRDALPVHFVGTVVFRPASRDEKH</sequence>
<dbReference type="Pfam" id="PF01381">
    <property type="entry name" value="HTH_3"/>
    <property type="match status" value="1"/>
</dbReference>
<evidence type="ECO:0000313" key="3">
    <source>
        <dbReference type="EMBL" id="CAA9571138.1"/>
    </source>
</evidence>
<dbReference type="AlphaFoldDB" id="A0A6J4V7W8"/>
<dbReference type="PANTHER" id="PTHR46797">
    <property type="entry name" value="HTH-TYPE TRANSCRIPTIONAL REGULATOR"/>
    <property type="match status" value="1"/>
</dbReference>
<proteinExistence type="predicted"/>
<dbReference type="GO" id="GO:0003700">
    <property type="term" value="F:DNA-binding transcription factor activity"/>
    <property type="evidence" value="ECO:0007669"/>
    <property type="project" value="TreeGrafter"/>
</dbReference>
<dbReference type="PANTHER" id="PTHR46797:SF1">
    <property type="entry name" value="METHYLPHOSPHONATE SYNTHASE"/>
    <property type="match status" value="1"/>
</dbReference>
<protein>
    <recommendedName>
        <fullName evidence="2">HTH cro/C1-type domain-containing protein</fullName>
    </recommendedName>
</protein>
<dbReference type="SUPFAM" id="SSF47413">
    <property type="entry name" value="lambda repressor-like DNA-binding domains"/>
    <property type="match status" value="1"/>
</dbReference>
<dbReference type="Gene3D" id="2.60.120.10">
    <property type="entry name" value="Jelly Rolls"/>
    <property type="match status" value="1"/>
</dbReference>
<gene>
    <name evidence="3" type="ORF">AVDCRST_MAG18-1986</name>
</gene>
<dbReference type="CDD" id="cd02209">
    <property type="entry name" value="cupin_XRE_C"/>
    <property type="match status" value="1"/>
</dbReference>
<dbReference type="InterPro" id="IPR001387">
    <property type="entry name" value="Cro/C1-type_HTH"/>
</dbReference>
<dbReference type="Gene3D" id="1.10.260.40">
    <property type="entry name" value="lambda repressor-like DNA-binding domains"/>
    <property type="match status" value="1"/>
</dbReference>
<evidence type="ECO:0000259" key="2">
    <source>
        <dbReference type="PROSITE" id="PS50943"/>
    </source>
</evidence>
<dbReference type="GO" id="GO:0003677">
    <property type="term" value="F:DNA binding"/>
    <property type="evidence" value="ECO:0007669"/>
    <property type="project" value="UniProtKB-KW"/>
</dbReference>
<dbReference type="SUPFAM" id="SSF51182">
    <property type="entry name" value="RmlC-like cupins"/>
    <property type="match status" value="1"/>
</dbReference>
<dbReference type="InterPro" id="IPR011051">
    <property type="entry name" value="RmlC_Cupin_sf"/>
</dbReference>
<dbReference type="PROSITE" id="PS50943">
    <property type="entry name" value="HTH_CROC1"/>
    <property type="match status" value="1"/>
</dbReference>
<evidence type="ECO:0000256" key="1">
    <source>
        <dbReference type="ARBA" id="ARBA00023125"/>
    </source>
</evidence>
<dbReference type="CDD" id="cd00093">
    <property type="entry name" value="HTH_XRE"/>
    <property type="match status" value="1"/>
</dbReference>
<dbReference type="GO" id="GO:0005829">
    <property type="term" value="C:cytosol"/>
    <property type="evidence" value="ECO:0007669"/>
    <property type="project" value="TreeGrafter"/>
</dbReference>
<organism evidence="3">
    <name type="scientific">uncultured Thermomicrobiales bacterium</name>
    <dbReference type="NCBI Taxonomy" id="1645740"/>
    <lineage>
        <taxon>Bacteria</taxon>
        <taxon>Pseudomonadati</taxon>
        <taxon>Thermomicrobiota</taxon>
        <taxon>Thermomicrobia</taxon>
        <taxon>Thermomicrobiales</taxon>
        <taxon>environmental samples</taxon>
    </lineage>
</organism>
<feature type="domain" description="HTH cro/C1-type" evidence="2">
    <location>
        <begin position="15"/>
        <end position="69"/>
    </location>
</feature>
<reference evidence="3" key="1">
    <citation type="submission" date="2020-02" db="EMBL/GenBank/DDBJ databases">
        <authorList>
            <person name="Meier V. D."/>
        </authorList>
    </citation>
    <scope>NUCLEOTIDE SEQUENCE</scope>
    <source>
        <strain evidence="3">AVDCRST_MAG18</strain>
    </source>
</reference>
<dbReference type="InterPro" id="IPR014710">
    <property type="entry name" value="RmlC-like_jellyroll"/>
</dbReference>
<dbReference type="SMART" id="SM00530">
    <property type="entry name" value="HTH_XRE"/>
    <property type="match status" value="1"/>
</dbReference>